<dbReference type="KEGG" id="ctak:4412677_02667"/>
<gene>
    <name evidence="6" type="primary">cpdA</name>
    <name evidence="6" type="ORF">SAMEA4412677_02667</name>
</gene>
<sequence length="234" mass="27306">MDRIAFITDLHLLEKNVEKKGVDTLQNWKAVLDDVKAKNIGKIIFGGDFGEKEALEIIFADARDFEVELILGNHDRIKNFRKYYPKTEFKQELFYTLKIGGSDCVFLDTSSYRLNREQQENLKIWLESAVSPVIFIHHPVLDIVTWMDREHPLKNRKDVEEIINSAGKKVHLICGHYHQYHEKSSEFINQIIAPAVSYQIPYGKNYQADTSSFGYLMLDWDDGILNYEKVDFNK</sequence>
<keyword evidence="1" id="KW-0479">Metal-binding</keyword>
<feature type="domain" description="Calcineurin-like phosphoesterase" evidence="5">
    <location>
        <begin position="3"/>
        <end position="180"/>
    </location>
</feature>
<dbReference type="Gene3D" id="3.60.21.10">
    <property type="match status" value="1"/>
</dbReference>
<dbReference type="InterPro" id="IPR004843">
    <property type="entry name" value="Calcineurin-like_PHP"/>
</dbReference>
<evidence type="ECO:0000256" key="3">
    <source>
        <dbReference type="ARBA" id="ARBA00023004"/>
    </source>
</evidence>
<evidence type="ECO:0000259" key="5">
    <source>
        <dbReference type="Pfam" id="PF00149"/>
    </source>
</evidence>
<dbReference type="PANTHER" id="PTHR42988:SF2">
    <property type="entry name" value="CYCLIC NUCLEOTIDE PHOSPHODIESTERASE CBUA0032-RELATED"/>
    <property type="match status" value="1"/>
</dbReference>
<dbReference type="EMBL" id="LT906465">
    <property type="protein sequence ID" value="SNV51311.1"/>
    <property type="molecule type" value="Genomic_DNA"/>
</dbReference>
<dbReference type="AlphaFoldDB" id="A0A239XWE5"/>
<protein>
    <submittedName>
        <fullName evidence="6">3',5'-cyclic adenosine monophosphate phosphodiesterase CpdA</fullName>
        <ecNumber evidence="6">3.1.4.17</ecNumber>
    </submittedName>
</protein>
<evidence type="ECO:0000313" key="7">
    <source>
        <dbReference type="Proteomes" id="UP000215196"/>
    </source>
</evidence>
<keyword evidence="2 6" id="KW-0378">Hydrolase</keyword>
<dbReference type="Pfam" id="PF00149">
    <property type="entry name" value="Metallophos"/>
    <property type="match status" value="1"/>
</dbReference>
<dbReference type="Proteomes" id="UP000215196">
    <property type="component" value="Chromosome 1"/>
</dbReference>
<reference evidence="6 7" key="1">
    <citation type="submission" date="2017-06" db="EMBL/GenBank/DDBJ databases">
        <authorList>
            <consortium name="Pathogen Informatics"/>
        </authorList>
    </citation>
    <scope>NUCLEOTIDE SEQUENCE [LARGE SCALE GENOMIC DNA]</scope>
    <source>
        <strain evidence="6 7">NCTC13490</strain>
    </source>
</reference>
<dbReference type="EC" id="3.1.4.17" evidence="6"/>
<dbReference type="PANTHER" id="PTHR42988">
    <property type="entry name" value="PHOSPHOHYDROLASE"/>
    <property type="match status" value="1"/>
</dbReference>
<accession>A0A239XWE5</accession>
<name>A0A239XWE5_9FLAO</name>
<dbReference type="GO" id="GO:0046872">
    <property type="term" value="F:metal ion binding"/>
    <property type="evidence" value="ECO:0007669"/>
    <property type="project" value="UniProtKB-KW"/>
</dbReference>
<keyword evidence="3" id="KW-0408">Iron</keyword>
<evidence type="ECO:0000256" key="4">
    <source>
        <dbReference type="ARBA" id="ARBA00025742"/>
    </source>
</evidence>
<dbReference type="GO" id="GO:0004114">
    <property type="term" value="F:3',5'-cyclic-nucleotide phosphodiesterase activity"/>
    <property type="evidence" value="ECO:0007669"/>
    <property type="project" value="UniProtKB-EC"/>
</dbReference>
<proteinExistence type="inferred from homology"/>
<dbReference type="SUPFAM" id="SSF56300">
    <property type="entry name" value="Metallo-dependent phosphatases"/>
    <property type="match status" value="1"/>
</dbReference>
<evidence type="ECO:0000256" key="2">
    <source>
        <dbReference type="ARBA" id="ARBA00022801"/>
    </source>
</evidence>
<dbReference type="RefSeq" id="WP_095074031.1">
    <property type="nucleotide sequence ID" value="NZ_LT906465.1"/>
</dbReference>
<dbReference type="InterPro" id="IPR029052">
    <property type="entry name" value="Metallo-depent_PP-like"/>
</dbReference>
<dbReference type="InterPro" id="IPR050884">
    <property type="entry name" value="CNP_phosphodiesterase-III"/>
</dbReference>
<comment type="similarity">
    <text evidence="4">Belongs to the cyclic nucleotide phosphodiesterase class-III family.</text>
</comment>
<evidence type="ECO:0000256" key="1">
    <source>
        <dbReference type="ARBA" id="ARBA00022723"/>
    </source>
</evidence>
<organism evidence="6 7">
    <name type="scientific">Chryseobacterium taklimakanense</name>
    <dbReference type="NCBI Taxonomy" id="536441"/>
    <lineage>
        <taxon>Bacteria</taxon>
        <taxon>Pseudomonadati</taxon>
        <taxon>Bacteroidota</taxon>
        <taxon>Flavobacteriia</taxon>
        <taxon>Flavobacteriales</taxon>
        <taxon>Weeksellaceae</taxon>
        <taxon>Chryseobacterium group</taxon>
        <taxon>Chryseobacterium</taxon>
    </lineage>
</organism>
<keyword evidence="7" id="KW-1185">Reference proteome</keyword>
<evidence type="ECO:0000313" key="6">
    <source>
        <dbReference type="EMBL" id="SNV51311.1"/>
    </source>
</evidence>